<organism evidence="16 17">
    <name type="scientific">Gracilimonas sediminicola</name>
    <dbReference type="NCBI Taxonomy" id="2952158"/>
    <lineage>
        <taxon>Bacteria</taxon>
        <taxon>Pseudomonadati</taxon>
        <taxon>Balneolota</taxon>
        <taxon>Balneolia</taxon>
        <taxon>Balneolales</taxon>
        <taxon>Balneolaceae</taxon>
        <taxon>Gracilimonas</taxon>
    </lineage>
</organism>
<name>A0A9X2L3R4_9BACT</name>
<dbReference type="InterPro" id="IPR007167">
    <property type="entry name" value="Fe-transptr_FeoA-like"/>
</dbReference>
<accession>A0A9X2L3R4</accession>
<evidence type="ECO:0000256" key="9">
    <source>
        <dbReference type="ARBA" id="ARBA00023125"/>
    </source>
</evidence>
<comment type="caution">
    <text evidence="16">The sequence shown here is derived from an EMBL/GenBank/DDBJ whole genome shotgun (WGS) entry which is preliminary data.</text>
</comment>
<dbReference type="InterPro" id="IPR038157">
    <property type="entry name" value="FeoA_core_dom"/>
</dbReference>
<dbReference type="SUPFAM" id="SSF50037">
    <property type="entry name" value="C-terminal domain of transcriptional repressors"/>
    <property type="match status" value="1"/>
</dbReference>
<dbReference type="AlphaFoldDB" id="A0A9X2L3R4"/>
<evidence type="ECO:0000313" key="16">
    <source>
        <dbReference type="EMBL" id="MCP9291825.1"/>
    </source>
</evidence>
<dbReference type="InterPro" id="IPR036421">
    <property type="entry name" value="Fe_dep_repressor_sf"/>
</dbReference>
<dbReference type="SUPFAM" id="SSF46785">
    <property type="entry name" value="Winged helix' DNA-binding domain"/>
    <property type="match status" value="1"/>
</dbReference>
<comment type="similarity">
    <text evidence="2">Belongs to the DtxR/MntR family.</text>
</comment>
<dbReference type="InterPro" id="IPR001367">
    <property type="entry name" value="Fe_dep_repressor"/>
</dbReference>
<dbReference type="SUPFAM" id="SSF47979">
    <property type="entry name" value="Iron-dependent repressor protein, dimerization domain"/>
    <property type="match status" value="1"/>
</dbReference>
<dbReference type="Pfam" id="PF04023">
    <property type="entry name" value="FeoA"/>
    <property type="match status" value="1"/>
</dbReference>
<keyword evidence="12" id="KW-0464">Manganese</keyword>
<dbReference type="FunFam" id="1.10.60.10:FF:000004">
    <property type="entry name" value="DtxR family transcriptional regulator"/>
    <property type="match status" value="1"/>
</dbReference>
<dbReference type="InterPro" id="IPR022687">
    <property type="entry name" value="HTH_DTXR"/>
</dbReference>
<dbReference type="PROSITE" id="PS50944">
    <property type="entry name" value="HTH_DTXR"/>
    <property type="match status" value="1"/>
</dbReference>
<dbReference type="SMART" id="SM00347">
    <property type="entry name" value="HTH_MARR"/>
    <property type="match status" value="1"/>
</dbReference>
<dbReference type="GO" id="GO:0003677">
    <property type="term" value="F:DNA binding"/>
    <property type="evidence" value="ECO:0007669"/>
    <property type="project" value="UniProtKB-KW"/>
</dbReference>
<dbReference type="Gene3D" id="2.30.30.90">
    <property type="match status" value="1"/>
</dbReference>
<gene>
    <name evidence="16" type="ORF">NM125_09590</name>
</gene>
<dbReference type="InterPro" id="IPR036388">
    <property type="entry name" value="WH-like_DNA-bd_sf"/>
</dbReference>
<dbReference type="SMART" id="SM00529">
    <property type="entry name" value="HTH_DTXR"/>
    <property type="match status" value="1"/>
</dbReference>
<evidence type="ECO:0000256" key="1">
    <source>
        <dbReference type="ARBA" id="ARBA00004496"/>
    </source>
</evidence>
<evidence type="ECO:0000256" key="11">
    <source>
        <dbReference type="ARBA" id="ARBA00023163"/>
    </source>
</evidence>
<evidence type="ECO:0000256" key="3">
    <source>
        <dbReference type="ARBA" id="ARBA00011738"/>
    </source>
</evidence>
<evidence type="ECO:0000256" key="13">
    <source>
        <dbReference type="ARBA" id="ARBA00025185"/>
    </source>
</evidence>
<keyword evidence="5" id="KW-0963">Cytoplasm</keyword>
<evidence type="ECO:0000313" key="17">
    <source>
        <dbReference type="Proteomes" id="UP001139125"/>
    </source>
</evidence>
<dbReference type="InterPro" id="IPR022689">
    <property type="entry name" value="Iron_dep_repressor"/>
</dbReference>
<keyword evidence="6" id="KW-0678">Repressor</keyword>
<dbReference type="InterPro" id="IPR000835">
    <property type="entry name" value="HTH_MarR-typ"/>
</dbReference>
<keyword evidence="9" id="KW-0238">DNA-binding</keyword>
<reference evidence="16" key="1">
    <citation type="submission" date="2022-06" db="EMBL/GenBank/DDBJ databases">
        <title>Gracilimonas sp. CAU 1638 isolated from sea sediment.</title>
        <authorList>
            <person name="Kim W."/>
        </authorList>
    </citation>
    <scope>NUCLEOTIDE SEQUENCE</scope>
    <source>
        <strain evidence="16">CAU 1638</strain>
    </source>
</reference>
<feature type="domain" description="HTH dtxR-type" evidence="15">
    <location>
        <begin position="11"/>
        <end position="72"/>
    </location>
</feature>
<dbReference type="GO" id="GO:0046914">
    <property type="term" value="F:transition metal ion binding"/>
    <property type="evidence" value="ECO:0007669"/>
    <property type="project" value="InterPro"/>
</dbReference>
<keyword evidence="17" id="KW-1185">Reference proteome</keyword>
<keyword evidence="7" id="KW-0408">Iron</keyword>
<comment type="subunit">
    <text evidence="3">Homodimer.</text>
</comment>
<evidence type="ECO:0000256" key="10">
    <source>
        <dbReference type="ARBA" id="ARBA00023159"/>
    </source>
</evidence>
<dbReference type="GO" id="GO:0003700">
    <property type="term" value="F:DNA-binding transcription factor activity"/>
    <property type="evidence" value="ECO:0007669"/>
    <property type="project" value="InterPro"/>
</dbReference>
<sequence length="231" mass="26024">MRESLKNNMGLSQSVEDYLKVIYVLESEGEGTTTTRIANALDVSSASVTNMLKRLAKMNLLEYESYKGAKLTDAGNKIALEILRHHRLLELYLKEVMGYSWDEVHDEAEKLEHHISEQFEDRIAELLNHPTHDPHGDPIPSKDGIMPTMAQLSISEAEENTPYIIGRVKDQDPELLRYLEKIGVLPGSKVEVIEKAPFDGPVKIRLEDNIEQMLGQAVASEVYLIEADNPV</sequence>
<dbReference type="InterPro" id="IPR008988">
    <property type="entry name" value="Transcriptional_repressor_C"/>
</dbReference>
<evidence type="ECO:0000256" key="6">
    <source>
        <dbReference type="ARBA" id="ARBA00022491"/>
    </source>
</evidence>
<keyword evidence="10" id="KW-0010">Activator</keyword>
<evidence type="ECO:0000256" key="12">
    <source>
        <dbReference type="ARBA" id="ARBA00023211"/>
    </source>
</evidence>
<keyword evidence="11" id="KW-0804">Transcription</keyword>
<dbReference type="GO" id="GO:0046983">
    <property type="term" value="F:protein dimerization activity"/>
    <property type="evidence" value="ECO:0007669"/>
    <property type="project" value="InterPro"/>
</dbReference>
<keyword evidence="8" id="KW-0805">Transcription regulation</keyword>
<dbReference type="RefSeq" id="WP_255134687.1">
    <property type="nucleotide sequence ID" value="NZ_CP175953.1"/>
</dbReference>
<dbReference type="InterPro" id="IPR036390">
    <property type="entry name" value="WH_DNA-bd_sf"/>
</dbReference>
<dbReference type="GO" id="GO:0005737">
    <property type="term" value="C:cytoplasm"/>
    <property type="evidence" value="ECO:0007669"/>
    <property type="project" value="UniProtKB-SubCell"/>
</dbReference>
<dbReference type="Pfam" id="PF01325">
    <property type="entry name" value="Fe_dep_repress"/>
    <property type="match status" value="1"/>
</dbReference>
<evidence type="ECO:0000256" key="8">
    <source>
        <dbReference type="ARBA" id="ARBA00023015"/>
    </source>
</evidence>
<dbReference type="InterPro" id="IPR050536">
    <property type="entry name" value="DtxR_MntR_Metal-Reg"/>
</dbReference>
<evidence type="ECO:0000256" key="5">
    <source>
        <dbReference type="ARBA" id="ARBA00022490"/>
    </source>
</evidence>
<evidence type="ECO:0000259" key="15">
    <source>
        <dbReference type="PROSITE" id="PS50944"/>
    </source>
</evidence>
<dbReference type="SMART" id="SM00899">
    <property type="entry name" value="FeoA"/>
    <property type="match status" value="1"/>
</dbReference>
<dbReference type="Proteomes" id="UP001139125">
    <property type="component" value="Unassembled WGS sequence"/>
</dbReference>
<comment type="function">
    <text evidence="13">In the presence of manganese, represses expression of mntH and mntS. Up-regulates expression of mntP.</text>
</comment>
<dbReference type="EMBL" id="JANDBC010000001">
    <property type="protein sequence ID" value="MCP9291825.1"/>
    <property type="molecule type" value="Genomic_DNA"/>
</dbReference>
<evidence type="ECO:0000256" key="14">
    <source>
        <dbReference type="ARBA" id="ARBA00032593"/>
    </source>
</evidence>
<evidence type="ECO:0000256" key="7">
    <source>
        <dbReference type="ARBA" id="ARBA00023004"/>
    </source>
</evidence>
<dbReference type="PANTHER" id="PTHR33238:SF11">
    <property type="entry name" value="TRANSCRIPTIONAL REGULATOR MNTR"/>
    <property type="match status" value="1"/>
</dbReference>
<dbReference type="PANTHER" id="PTHR33238">
    <property type="entry name" value="IRON (METAL) DEPENDENT REPRESSOR, DTXR FAMILY"/>
    <property type="match status" value="1"/>
</dbReference>
<evidence type="ECO:0000256" key="2">
    <source>
        <dbReference type="ARBA" id="ARBA00007871"/>
    </source>
</evidence>
<dbReference type="Pfam" id="PF02742">
    <property type="entry name" value="Fe_dep_repr_C"/>
    <property type="match status" value="1"/>
</dbReference>
<evidence type="ECO:0000256" key="4">
    <source>
        <dbReference type="ARBA" id="ARBA00022386"/>
    </source>
</evidence>
<protein>
    <recommendedName>
        <fullName evidence="4">Transcriptional regulator MntR</fullName>
    </recommendedName>
    <alternativeName>
        <fullName evidence="14">Manganese transport regulator</fullName>
    </alternativeName>
</protein>
<proteinExistence type="inferred from homology"/>
<comment type="subcellular location">
    <subcellularLocation>
        <location evidence="1">Cytoplasm</location>
    </subcellularLocation>
</comment>
<dbReference type="Gene3D" id="1.10.10.10">
    <property type="entry name" value="Winged helix-like DNA-binding domain superfamily/Winged helix DNA-binding domain"/>
    <property type="match status" value="1"/>
</dbReference>
<dbReference type="Gene3D" id="1.10.60.10">
    <property type="entry name" value="Iron dependent repressor, metal binding and dimerisation domain"/>
    <property type="match status" value="1"/>
</dbReference>